<accession>A0AAW7X6J1</accession>
<proteinExistence type="predicted"/>
<evidence type="ECO:0000313" key="4">
    <source>
        <dbReference type="Proteomes" id="UP001169760"/>
    </source>
</evidence>
<name>A0AAW7X6J1_9GAMM</name>
<dbReference type="RefSeq" id="WP_280945685.1">
    <property type="nucleotide sequence ID" value="NZ_CP123764.1"/>
</dbReference>
<dbReference type="EMBL" id="JAUOPB010000003">
    <property type="protein sequence ID" value="MDO6422014.1"/>
    <property type="molecule type" value="Genomic_DNA"/>
</dbReference>
<evidence type="ECO:0000313" key="3">
    <source>
        <dbReference type="EMBL" id="MDO6422014.1"/>
    </source>
</evidence>
<dbReference type="SUPFAM" id="SSF52172">
    <property type="entry name" value="CheY-like"/>
    <property type="match status" value="1"/>
</dbReference>
<comment type="caution">
    <text evidence="3">The sequence shown here is derived from an EMBL/GenBank/DDBJ whole genome shotgun (WGS) entry which is preliminary data.</text>
</comment>
<feature type="modified residue" description="4-aspartylphosphate" evidence="1">
    <location>
        <position position="129"/>
    </location>
</feature>
<dbReference type="PROSITE" id="PS50110">
    <property type="entry name" value="RESPONSE_REGULATORY"/>
    <property type="match status" value="1"/>
</dbReference>
<protein>
    <submittedName>
        <fullName evidence="3">Response regulator</fullName>
    </submittedName>
</protein>
<dbReference type="SMART" id="SM00448">
    <property type="entry name" value="REC"/>
    <property type="match status" value="1"/>
</dbReference>
<evidence type="ECO:0000256" key="1">
    <source>
        <dbReference type="PROSITE-ProRule" id="PRU00169"/>
    </source>
</evidence>
<dbReference type="GO" id="GO:0000160">
    <property type="term" value="P:phosphorelay signal transduction system"/>
    <property type="evidence" value="ECO:0007669"/>
    <property type="project" value="InterPro"/>
</dbReference>
<feature type="domain" description="Response regulatory" evidence="2">
    <location>
        <begin position="77"/>
        <end position="196"/>
    </location>
</feature>
<dbReference type="Gene3D" id="3.40.50.2300">
    <property type="match status" value="1"/>
</dbReference>
<gene>
    <name evidence="3" type="ORF">Q4521_05980</name>
</gene>
<dbReference type="Pfam" id="PF00072">
    <property type="entry name" value="Response_reg"/>
    <property type="match status" value="1"/>
</dbReference>
<dbReference type="PANTHER" id="PTHR43228:SF1">
    <property type="entry name" value="TWO-COMPONENT RESPONSE REGULATOR ARR22"/>
    <property type="match status" value="1"/>
</dbReference>
<sequence>MLESNELKLVLDTLGKRRAWLQKTIEDPKLAEDAKRPHLDMLKVMDSALQKLSKITPKAPSISSPLKRTQITASNARILVAEDNSEACELVVGILTDAGFRLLDTAEDGIAAFDKIKSAAEPYDVILCDWDMPELSGIDIHSKAKASNTLRGAHFVMVTANSEASSIRKAIQQGINDYIVKPINAEVLVNKINVALNIETAPAQAQG</sequence>
<reference evidence="3" key="1">
    <citation type="submission" date="2023-07" db="EMBL/GenBank/DDBJ databases">
        <title>Genome content predicts the carbon catabolic preferences of heterotrophic bacteria.</title>
        <authorList>
            <person name="Gralka M."/>
        </authorList>
    </citation>
    <scope>NUCLEOTIDE SEQUENCE</scope>
    <source>
        <strain evidence="3">I3M17_2</strain>
    </source>
</reference>
<dbReference type="InterPro" id="IPR011006">
    <property type="entry name" value="CheY-like_superfamily"/>
</dbReference>
<evidence type="ECO:0000259" key="2">
    <source>
        <dbReference type="PROSITE" id="PS50110"/>
    </source>
</evidence>
<dbReference type="AlphaFoldDB" id="A0AAW7X6J1"/>
<dbReference type="InterPro" id="IPR001789">
    <property type="entry name" value="Sig_transdc_resp-reg_receiver"/>
</dbReference>
<keyword evidence="1" id="KW-0597">Phosphoprotein</keyword>
<dbReference type="Proteomes" id="UP001169760">
    <property type="component" value="Unassembled WGS sequence"/>
</dbReference>
<dbReference type="PANTHER" id="PTHR43228">
    <property type="entry name" value="TWO-COMPONENT RESPONSE REGULATOR"/>
    <property type="match status" value="1"/>
</dbReference>
<organism evidence="3 4">
    <name type="scientific">Saccharophagus degradans</name>
    <dbReference type="NCBI Taxonomy" id="86304"/>
    <lineage>
        <taxon>Bacteria</taxon>
        <taxon>Pseudomonadati</taxon>
        <taxon>Pseudomonadota</taxon>
        <taxon>Gammaproteobacteria</taxon>
        <taxon>Cellvibrionales</taxon>
        <taxon>Cellvibrionaceae</taxon>
        <taxon>Saccharophagus</taxon>
    </lineage>
</organism>
<dbReference type="InterPro" id="IPR052048">
    <property type="entry name" value="ST_Response_Regulator"/>
</dbReference>